<dbReference type="GO" id="GO:0005634">
    <property type="term" value="C:nucleus"/>
    <property type="evidence" value="ECO:0007669"/>
    <property type="project" value="UniProtKB-SubCell"/>
</dbReference>
<dbReference type="GO" id="GO:0000055">
    <property type="term" value="P:ribosomal large subunit export from nucleus"/>
    <property type="evidence" value="ECO:0007669"/>
    <property type="project" value="TreeGrafter"/>
</dbReference>
<keyword evidence="12" id="KW-1185">Reference proteome</keyword>
<sequence>MEEKDVDIMTPDRTFCAIPCSQCKFPIQPNSPNPCVKCLPSKNDITLGLRKKHYLLHCPQCKSYLDSPKTAIKLQFQSEEFLAFCIKQLEKNLTSKNVRLLRSQTIPTQPDSNIIKISVTVQKEVPNGETLQQSYFVDFVQHNRICDLCTRVRPNPNQWNSVVQLKQQAACCDMRSFFHLERVILRHCVAANDVRINKMKHGNTFFFPNRISANKFIDFVKGQVPVRISESNGFVSPVTKTNCNSYRYNFSVEVCPIYRQDLIFLPPKVALSLGNIGPFVICTNLTNVITLFDPLTSTQCCLDSDMYWRAPFKSLLTRKDLVVYIVLDVKEVCSEVTIDGKKFGLANAEVARVNDLGKNDTRFSIKTHLGYVLTTGDYALGYDLWEANCSDSEIELKEHIGNGVILMRKTYGVKGMMKRRVEHQSYLKDLEQITNEVLGISLGDEEPTLEEKLGNLNLSGEEYKEKKKAKRMA</sequence>
<evidence type="ECO:0000256" key="7">
    <source>
        <dbReference type="RuleBase" id="RU364108"/>
    </source>
</evidence>
<comment type="similarity">
    <text evidence="1 7">Belongs to the NMD3 family.</text>
</comment>
<keyword evidence="3 7" id="KW-0813">Transport</keyword>
<evidence type="ECO:0000259" key="8">
    <source>
        <dbReference type="Pfam" id="PF04981"/>
    </source>
</evidence>
<dbReference type="GO" id="GO:0005737">
    <property type="term" value="C:cytoplasm"/>
    <property type="evidence" value="ECO:0007669"/>
    <property type="project" value="UniProtKB-SubCell"/>
</dbReference>
<feature type="domain" description="60S ribosomal export protein NMD3 OB-fold" evidence="9">
    <location>
        <begin position="321"/>
        <end position="409"/>
    </location>
</feature>
<feature type="domain" description="Nmd3 N-terminal" evidence="8">
    <location>
        <begin position="20"/>
        <end position="254"/>
    </location>
</feature>
<reference evidence="11 12" key="1">
    <citation type="submission" date="2023-01" db="EMBL/GenBank/DDBJ databases">
        <authorList>
            <person name="Kreplak J."/>
        </authorList>
    </citation>
    <scope>NUCLEOTIDE SEQUENCE [LARGE SCALE GENOMIC DNA]</scope>
</reference>
<evidence type="ECO:0000313" key="12">
    <source>
        <dbReference type="Proteomes" id="UP001157006"/>
    </source>
</evidence>
<gene>
    <name evidence="11" type="ORF">VFH_I271680</name>
</gene>
<evidence type="ECO:0000313" key="11">
    <source>
        <dbReference type="EMBL" id="CAI8586821.1"/>
    </source>
</evidence>
<evidence type="ECO:0000256" key="2">
    <source>
        <dbReference type="ARBA" id="ARBA00017035"/>
    </source>
</evidence>
<evidence type="ECO:0000259" key="9">
    <source>
        <dbReference type="Pfam" id="PF21192"/>
    </source>
</evidence>
<dbReference type="Pfam" id="PF04981">
    <property type="entry name" value="NMD3"/>
    <property type="match status" value="1"/>
</dbReference>
<keyword evidence="6 7" id="KW-0539">Nucleus</keyword>
<dbReference type="PANTHER" id="PTHR12746:SF2">
    <property type="entry name" value="60S RIBOSOMAL EXPORT PROTEIN NMD3"/>
    <property type="match status" value="1"/>
</dbReference>
<evidence type="ECO:0000256" key="5">
    <source>
        <dbReference type="ARBA" id="ARBA00022927"/>
    </source>
</evidence>
<proteinExistence type="inferred from homology"/>
<dbReference type="PANTHER" id="PTHR12746">
    <property type="entry name" value="NONSENSE-MEDIATED MRNA DECAY PROTEIN 3"/>
    <property type="match status" value="1"/>
</dbReference>
<comment type="subcellular location">
    <subcellularLocation>
        <location evidence="7">Cytoplasm</location>
    </subcellularLocation>
    <subcellularLocation>
        <location evidence="7">Nucleus</location>
    </subcellularLocation>
</comment>
<evidence type="ECO:0000259" key="10">
    <source>
        <dbReference type="Pfam" id="PF21193"/>
    </source>
</evidence>
<dbReference type="EMBL" id="OX451736">
    <property type="protein sequence ID" value="CAI8586821.1"/>
    <property type="molecule type" value="Genomic_DNA"/>
</dbReference>
<dbReference type="Pfam" id="PF21193">
    <property type="entry name" value="NMD_SH3"/>
    <property type="match status" value="1"/>
</dbReference>
<dbReference type="AlphaFoldDB" id="A0AAV0YLI3"/>
<organism evidence="11 12">
    <name type="scientific">Vicia faba</name>
    <name type="common">Broad bean</name>
    <name type="synonym">Faba vulgaris</name>
    <dbReference type="NCBI Taxonomy" id="3906"/>
    <lineage>
        <taxon>Eukaryota</taxon>
        <taxon>Viridiplantae</taxon>
        <taxon>Streptophyta</taxon>
        <taxon>Embryophyta</taxon>
        <taxon>Tracheophyta</taxon>
        <taxon>Spermatophyta</taxon>
        <taxon>Magnoliopsida</taxon>
        <taxon>eudicotyledons</taxon>
        <taxon>Gunneridae</taxon>
        <taxon>Pentapetalae</taxon>
        <taxon>rosids</taxon>
        <taxon>fabids</taxon>
        <taxon>Fabales</taxon>
        <taxon>Fabaceae</taxon>
        <taxon>Papilionoideae</taxon>
        <taxon>50 kb inversion clade</taxon>
        <taxon>NPAAA clade</taxon>
        <taxon>Hologalegina</taxon>
        <taxon>IRL clade</taxon>
        <taxon>Fabeae</taxon>
        <taxon>Vicia</taxon>
    </lineage>
</organism>
<comment type="function">
    <text evidence="7">Acts as an adapter for the XPO1/CRM1-mediated export of the 60S ribosomal subunit.</text>
</comment>
<dbReference type="GO" id="GO:0015031">
    <property type="term" value="P:protein transport"/>
    <property type="evidence" value="ECO:0007669"/>
    <property type="project" value="UniProtKB-KW"/>
</dbReference>
<keyword evidence="5 7" id="KW-0653">Protein transport</keyword>
<evidence type="ECO:0000256" key="6">
    <source>
        <dbReference type="ARBA" id="ARBA00023242"/>
    </source>
</evidence>
<protein>
    <recommendedName>
        <fullName evidence="2 7">60S ribosomal export protein NMD3</fullName>
    </recommendedName>
</protein>
<dbReference type="Proteomes" id="UP001157006">
    <property type="component" value="Chromosome 1L"/>
</dbReference>
<name>A0AAV0YLI3_VICFA</name>
<keyword evidence="4 7" id="KW-0963">Cytoplasm</keyword>
<dbReference type="InterPro" id="IPR007064">
    <property type="entry name" value="Nmd3_N"/>
</dbReference>
<feature type="domain" description="60S ribosomal export protein NMD3 SH3" evidence="10">
    <location>
        <begin position="259"/>
        <end position="300"/>
    </location>
</feature>
<dbReference type="InterPro" id="IPR048898">
    <property type="entry name" value="OB_NMD3"/>
</dbReference>
<dbReference type="GO" id="GO:0043023">
    <property type="term" value="F:ribosomal large subunit binding"/>
    <property type="evidence" value="ECO:0007669"/>
    <property type="project" value="InterPro"/>
</dbReference>
<dbReference type="InterPro" id="IPR048899">
    <property type="entry name" value="NMD_SH3"/>
</dbReference>
<evidence type="ECO:0000256" key="1">
    <source>
        <dbReference type="ARBA" id="ARBA00009794"/>
    </source>
</evidence>
<evidence type="ECO:0000256" key="4">
    <source>
        <dbReference type="ARBA" id="ARBA00022490"/>
    </source>
</evidence>
<dbReference type="Pfam" id="PF21192">
    <property type="entry name" value="OB_NMD3"/>
    <property type="match status" value="1"/>
</dbReference>
<evidence type="ECO:0000256" key="3">
    <source>
        <dbReference type="ARBA" id="ARBA00022448"/>
    </source>
</evidence>
<dbReference type="InterPro" id="IPR039768">
    <property type="entry name" value="Nmd3"/>
</dbReference>
<accession>A0AAV0YLI3</accession>